<sequence>MSHTPEELPGLTAFPVPKPPNAIDREIVSPDGRLRLAIYRVGFQIQREIRNEFDPWLRYYRAKIELGGRQIGQLAYRLINPQYLDEFQEDLQMSEHGAQELETIGGFLFNKDGSLQERWGTGSLSGTGVFGTDLAASGEKVALLNCSDSAPRGDFLMIEDSHRRRGIGLWAILSLFSLLKEEGIKYIITCPSIPRLNPSLKGTPTEERLLRRNIAFVRKAGFRRIGLSPAFAYMLQDEEHPSRRLAADADMDPARLI</sequence>
<reference evidence="1 2" key="1">
    <citation type="journal article" date="2012" name="Science">
        <title>The Paleozoic origin of enzymatic lignin decomposition reconstructed from 31 fungal genomes.</title>
        <authorList>
            <person name="Floudas D."/>
            <person name="Binder M."/>
            <person name="Riley R."/>
            <person name="Barry K."/>
            <person name="Blanchette R.A."/>
            <person name="Henrissat B."/>
            <person name="Martinez A.T."/>
            <person name="Otillar R."/>
            <person name="Spatafora J.W."/>
            <person name="Yadav J.S."/>
            <person name="Aerts A."/>
            <person name="Benoit I."/>
            <person name="Boyd A."/>
            <person name="Carlson A."/>
            <person name="Copeland A."/>
            <person name="Coutinho P.M."/>
            <person name="de Vries R.P."/>
            <person name="Ferreira P."/>
            <person name="Findley K."/>
            <person name="Foster B."/>
            <person name="Gaskell J."/>
            <person name="Glotzer D."/>
            <person name="Gorecki P."/>
            <person name="Heitman J."/>
            <person name="Hesse C."/>
            <person name="Hori C."/>
            <person name="Igarashi K."/>
            <person name="Jurgens J.A."/>
            <person name="Kallen N."/>
            <person name="Kersten P."/>
            <person name="Kohler A."/>
            <person name="Kuees U."/>
            <person name="Kumar T.K.A."/>
            <person name="Kuo A."/>
            <person name="LaButti K."/>
            <person name="Larrondo L.F."/>
            <person name="Lindquist E."/>
            <person name="Ling A."/>
            <person name="Lombard V."/>
            <person name="Lucas S."/>
            <person name="Lundell T."/>
            <person name="Martin R."/>
            <person name="McLaughlin D.J."/>
            <person name="Morgenstern I."/>
            <person name="Morin E."/>
            <person name="Murat C."/>
            <person name="Nagy L.G."/>
            <person name="Nolan M."/>
            <person name="Ohm R.A."/>
            <person name="Patyshakuliyeva A."/>
            <person name="Rokas A."/>
            <person name="Ruiz-Duenas F.J."/>
            <person name="Sabat G."/>
            <person name="Salamov A."/>
            <person name="Samejima M."/>
            <person name="Schmutz J."/>
            <person name="Slot J.C."/>
            <person name="St John F."/>
            <person name="Stenlid J."/>
            <person name="Sun H."/>
            <person name="Sun S."/>
            <person name="Syed K."/>
            <person name="Tsang A."/>
            <person name="Wiebenga A."/>
            <person name="Young D."/>
            <person name="Pisabarro A."/>
            <person name="Eastwood D.C."/>
            <person name="Martin F."/>
            <person name="Cullen D."/>
            <person name="Grigoriev I.V."/>
            <person name="Hibbett D.S."/>
        </authorList>
    </citation>
    <scope>NUCLEOTIDE SEQUENCE [LARGE SCALE GENOMIC DNA]</scope>
    <source>
        <strain evidence="1 2">MD-104</strain>
    </source>
</reference>
<dbReference type="STRING" id="742152.A0A2H3J5Z5"/>
<gene>
    <name evidence="1" type="ORF">WOLCODRAFT_140707</name>
</gene>
<dbReference type="SUPFAM" id="SSF55729">
    <property type="entry name" value="Acyl-CoA N-acyltransferases (Nat)"/>
    <property type="match status" value="1"/>
</dbReference>
<dbReference type="Proteomes" id="UP000218811">
    <property type="component" value="Unassembled WGS sequence"/>
</dbReference>
<dbReference type="EMBL" id="KB467909">
    <property type="protein sequence ID" value="PCH37095.1"/>
    <property type="molecule type" value="Genomic_DNA"/>
</dbReference>
<evidence type="ECO:0008006" key="3">
    <source>
        <dbReference type="Google" id="ProtNLM"/>
    </source>
</evidence>
<protein>
    <recommendedName>
        <fullName evidence="3">N-acetyltransferase domain-containing protein</fullName>
    </recommendedName>
</protein>
<evidence type="ECO:0000313" key="2">
    <source>
        <dbReference type="Proteomes" id="UP000218811"/>
    </source>
</evidence>
<dbReference type="InterPro" id="IPR016181">
    <property type="entry name" value="Acyl_CoA_acyltransferase"/>
</dbReference>
<organism evidence="1 2">
    <name type="scientific">Wolfiporia cocos (strain MD-104)</name>
    <name type="common">Brown rot fungus</name>
    <dbReference type="NCBI Taxonomy" id="742152"/>
    <lineage>
        <taxon>Eukaryota</taxon>
        <taxon>Fungi</taxon>
        <taxon>Dikarya</taxon>
        <taxon>Basidiomycota</taxon>
        <taxon>Agaricomycotina</taxon>
        <taxon>Agaricomycetes</taxon>
        <taxon>Polyporales</taxon>
        <taxon>Phaeolaceae</taxon>
        <taxon>Wolfiporia</taxon>
    </lineage>
</organism>
<dbReference type="OMA" id="VNSKHAR"/>
<dbReference type="AlphaFoldDB" id="A0A2H3J5Z5"/>
<dbReference type="OrthoDB" id="508139at2759"/>
<evidence type="ECO:0000313" key="1">
    <source>
        <dbReference type="EMBL" id="PCH37095.1"/>
    </source>
</evidence>
<accession>A0A2H3J5Z5</accession>
<proteinExistence type="predicted"/>
<name>A0A2H3J5Z5_WOLCO</name>
<keyword evidence="2" id="KW-1185">Reference proteome</keyword>